<protein>
    <recommendedName>
        <fullName evidence="2">Deleted in lung and esophageal cancer protein 1 Ig-like domain-containing protein</fullName>
    </recommendedName>
</protein>
<reference evidence="4" key="1">
    <citation type="submission" date="2014-09" db="EMBL/GenBank/DDBJ databases">
        <authorList>
            <person name="Sharma Rahul"/>
            <person name="Thines Marco"/>
        </authorList>
    </citation>
    <scope>NUCLEOTIDE SEQUENCE [LARGE SCALE GENOMIC DNA]</scope>
</reference>
<keyword evidence="4" id="KW-1185">Reference proteome</keyword>
<sequence length="1986" mass="221374">MTGASKSKAASTSDYEIDQTAKTLDLDAVADDIALQMHHEECERLEKFQEQNEPNHVAVGATAHVIRRAFHTFYDKPEIRDQAIQVLSESESARLISDTSEAQREVQQTGNNDDLNEQEVKEESPFVAQAQARKQAIALKFERKHERANSLLQFMELRQQEAAEADAQFAQNLSDQGLVLKAQIPIGPTNLRLNDHELQLAQDKGSDFGEFVESLLYAKTFMVEYEEKRQHLSGNQEKLVKRTGKESQKEEYMGYLNTTTSFNIRTEATLEHHKHDIADIKAAHAVQRATAASAHLLKANIHGQLQSMNPVEKRKNRAILKRMQSKLNFVRNPRYSIQDVSKMTRHNLAKGNEKNPPCFAVAPKPPILFSTYDIGGMYEQIVYVRNVSVLSRCARILSPSTMFFTLTSIKFPTDRNQVAPGMHIEVCIRFTPNSRADFTDSFSVQYETMQSETQGSSNSSTMIVPLVASRESPELTLPLVIQAQNTLVGGRSVKSLKCKNLGGKAKFWILTEFAYSQLHHRELENSTVDTVVKMLENGNMLDATMKIGPFSLQPTAFELAKGQSVILELIYIPSESHEQRENFVMVCDNCLVKVFELVGRGCQVEVVATKINHVQIDTSIPNMGLLDRMVFKDEVIVNASAQQSLEIMNKTPLDVKYFWHIHSLYNENKDQTNVVSHESKWMPPFCINPKTGVFEMLSTNKFTIGFSPTEACTYACQAILMINDISACSISKSNLIDHLDSTATEVENAMPVFSIQLHGRGKHGSFTIIPAFINSWTLFRDKSPDSGSQSVHILNSKQNYLSTVQLINQCNARIAFCWDITQTRQRHLTMHDSSLSTLVQNEEIPPFELAIRPLTGEIEPLGHQSIEVTFTPFCTGSFSLSVPCQLVSRIDNCNLQSPRCERWLLLEGRVAGAEIEILTREIDFGPVLVGTGAESVITIRNPSRTVTTDWKFVQLGLTPENESGINHLTQSSPGPKLRRSNSKDSVISRRSSTSFVSGNDTERSLFTSRTSQPRAIVTFAPDAGVLAPGELFTLKAICMAGSFPERFRGLFRCQTAPERTFTGNKISHAAVSSRAEVQCAEVFLSTSHLTLGIIYLGVEIHRSFELVNASNLETAFKFVEPEGTSRAYTVSFVPKEGIIHSKARLAVTLHYTPRQTGRFSVIFACSVRGMSGPLGLEVSSSHKGLVLSYSLVQAPLPSDYRAKESTSAIKLPESPKEIALKRKISLSDCDLEPQVNSVPKLAFGDCVPLGEKRVLNLLIQNYSGIEALLTLEAKRFPAAATSSTLVLKNNENLNRAQQTSFKNDKLELPFIPSKTYANSRLSNAKENEYCYQSSSGRKYLRQRVEEDEARQILRDNRGVAFDISPSSVSIPPWEQQVVQILCFNNMPGTYVDDIICRATGALPIILHTHVNVVGSPLTFKRNCVGLYFNKPLIEDNPVNSRPTLKFGAVCVRSNAITKTLSVINRGPQQARLVWKLVESGSEDQEVRVTLRVDFASKLHLQITPCDHDSQAILPFTIEPKTAMVPAFSLVPFRITFQPPSNTLGPSRIVLLADAHWYDPKNEDTKHSDTNIKSNATLSDVASSENSQLDASSINLKHQSNNRRATAVGKAFAVVRMANALGRKSGPVMGRAPGSSLSIKCLSVLLSADTIEPELFIDKPRDQAHALNSQALDAHNAKTSSSIPTINPMLHPYHIKFTTWSTLLSVSKAHPSHLRQIVLLNRLGTKVTFRLESEGPFAVTNAVSLAPRHPLSSKNLSAAHRRPSTMSESHIFLLPPQMSVHIDLRFLPANFQTSHLPNFQCNSLQSLHNQIDGELRVLFSTQSIQTIRLTAVVLRPAIVVSPSIINFGQVTTSRSIVLRLANPTVVPAHFSIQHIPRPKSITRVQQEEMRRYDAHLIDKPEVFTFSQLTGVLVGPTPVLKSDEGYLDISDSMRVRLRKDTRFCHPFLHAPLDLSVDFHPQKDQQYQSRFRFKVENGRDFEIVLKGTG</sequence>
<dbReference type="RefSeq" id="XP_024572100.1">
    <property type="nucleotide sequence ID" value="XM_024727436.1"/>
</dbReference>
<dbReference type="Proteomes" id="UP000054928">
    <property type="component" value="Unassembled WGS sequence"/>
</dbReference>
<dbReference type="GO" id="GO:0005929">
    <property type="term" value="C:cilium"/>
    <property type="evidence" value="ECO:0007669"/>
    <property type="project" value="TreeGrafter"/>
</dbReference>
<dbReference type="PANTHER" id="PTHR46348:SF1">
    <property type="entry name" value="DELETED IN LUNG AND ESOPHAGEAL CANCER PROTEIN 1"/>
    <property type="match status" value="1"/>
</dbReference>
<dbReference type="EMBL" id="CCYD01000109">
    <property type="protein sequence ID" value="CEG35731.1"/>
    <property type="molecule type" value="Genomic_DNA"/>
</dbReference>
<dbReference type="GO" id="GO:0008285">
    <property type="term" value="P:negative regulation of cell population proliferation"/>
    <property type="evidence" value="ECO:0007669"/>
    <property type="project" value="InterPro"/>
</dbReference>
<dbReference type="InterPro" id="IPR059041">
    <property type="entry name" value="Ig_DLEC1_1"/>
</dbReference>
<dbReference type="Pfam" id="PF23277">
    <property type="entry name" value="Ig_Dlec1_1"/>
    <property type="match status" value="1"/>
</dbReference>
<evidence type="ECO:0000313" key="3">
    <source>
        <dbReference type="EMBL" id="CEG35731.1"/>
    </source>
</evidence>
<organism evidence="3 4">
    <name type="scientific">Plasmopara halstedii</name>
    <name type="common">Downy mildew of sunflower</name>
    <dbReference type="NCBI Taxonomy" id="4781"/>
    <lineage>
        <taxon>Eukaryota</taxon>
        <taxon>Sar</taxon>
        <taxon>Stramenopiles</taxon>
        <taxon>Oomycota</taxon>
        <taxon>Peronosporomycetes</taxon>
        <taxon>Peronosporales</taxon>
        <taxon>Peronosporaceae</taxon>
        <taxon>Plasmopara</taxon>
    </lineage>
</organism>
<evidence type="ECO:0000313" key="4">
    <source>
        <dbReference type="Proteomes" id="UP000054928"/>
    </source>
</evidence>
<dbReference type="PANTHER" id="PTHR46348">
    <property type="entry name" value="DELETED IN LUNG AND ESOPHAGEAL CANCER PROTEIN 1"/>
    <property type="match status" value="1"/>
</dbReference>
<feature type="region of interest" description="Disordered" evidence="1">
    <location>
        <begin position="963"/>
        <end position="995"/>
    </location>
</feature>
<feature type="region of interest" description="Disordered" evidence="1">
    <location>
        <begin position="95"/>
        <end position="118"/>
    </location>
</feature>
<accession>A0A0N7L3F5</accession>
<evidence type="ECO:0000256" key="1">
    <source>
        <dbReference type="SAM" id="MobiDB-lite"/>
    </source>
</evidence>
<dbReference type="GeneID" id="36395121"/>
<dbReference type="InterPro" id="IPR033304">
    <property type="entry name" value="DLEC1"/>
</dbReference>
<dbReference type="OMA" id="HIKFTTW"/>
<feature type="compositionally biased region" description="Polar residues" evidence="1">
    <location>
        <begin position="963"/>
        <end position="973"/>
    </location>
</feature>
<dbReference type="GO" id="GO:0005737">
    <property type="term" value="C:cytoplasm"/>
    <property type="evidence" value="ECO:0007669"/>
    <property type="project" value="TreeGrafter"/>
</dbReference>
<dbReference type="Pfam" id="PF23316">
    <property type="entry name" value="Ig_DLEC1_6th"/>
    <property type="match status" value="1"/>
</dbReference>
<proteinExistence type="predicted"/>
<evidence type="ECO:0000259" key="2">
    <source>
        <dbReference type="Pfam" id="PF23277"/>
    </source>
</evidence>
<dbReference type="OrthoDB" id="2115465at2759"/>
<feature type="compositionally biased region" description="Polar residues" evidence="1">
    <location>
        <begin position="97"/>
        <end position="113"/>
    </location>
</feature>
<dbReference type="Gene3D" id="2.60.40.10">
    <property type="entry name" value="Immunoglobulins"/>
    <property type="match status" value="6"/>
</dbReference>
<dbReference type="STRING" id="4781.A0A0N7L3F5"/>
<dbReference type="GO" id="GO:0015631">
    <property type="term" value="F:tubulin binding"/>
    <property type="evidence" value="ECO:0007669"/>
    <property type="project" value="TreeGrafter"/>
</dbReference>
<feature type="domain" description="Deleted in lung and esophageal cancer protein 1 Ig-like" evidence="2">
    <location>
        <begin position="366"/>
        <end position="448"/>
    </location>
</feature>
<feature type="compositionally biased region" description="Polar residues" evidence="1">
    <location>
        <begin position="983"/>
        <end position="995"/>
    </location>
</feature>
<dbReference type="InterPro" id="IPR013783">
    <property type="entry name" value="Ig-like_fold"/>
</dbReference>
<name>A0A0N7L3F5_PLAHL</name>